<dbReference type="AlphaFoldDB" id="A0A397J5R1"/>
<feature type="region of interest" description="Disordered" evidence="1">
    <location>
        <begin position="13"/>
        <end position="41"/>
    </location>
</feature>
<gene>
    <name evidence="3" type="ORF">Glove_103g134</name>
</gene>
<feature type="region of interest" description="Disordered" evidence="1">
    <location>
        <begin position="275"/>
        <end position="294"/>
    </location>
</feature>
<evidence type="ECO:0000256" key="1">
    <source>
        <dbReference type="SAM" id="MobiDB-lite"/>
    </source>
</evidence>
<evidence type="ECO:0000259" key="2">
    <source>
        <dbReference type="PROSITE" id="PS50219"/>
    </source>
</evidence>
<feature type="compositionally biased region" description="Polar residues" evidence="1">
    <location>
        <begin position="473"/>
        <end position="488"/>
    </location>
</feature>
<dbReference type="Pfam" id="PF00780">
    <property type="entry name" value="CNH"/>
    <property type="match status" value="2"/>
</dbReference>
<organism evidence="3 4">
    <name type="scientific">Diversispora epigaea</name>
    <dbReference type="NCBI Taxonomy" id="1348612"/>
    <lineage>
        <taxon>Eukaryota</taxon>
        <taxon>Fungi</taxon>
        <taxon>Fungi incertae sedis</taxon>
        <taxon>Mucoromycota</taxon>
        <taxon>Glomeromycotina</taxon>
        <taxon>Glomeromycetes</taxon>
        <taxon>Diversisporales</taxon>
        <taxon>Diversisporaceae</taxon>
        <taxon>Diversispora</taxon>
    </lineage>
</organism>
<dbReference type="EMBL" id="PQFF01000096">
    <property type="protein sequence ID" value="RHZ82767.1"/>
    <property type="molecule type" value="Genomic_DNA"/>
</dbReference>
<evidence type="ECO:0000313" key="4">
    <source>
        <dbReference type="Proteomes" id="UP000266861"/>
    </source>
</evidence>
<protein>
    <recommendedName>
        <fullName evidence="2">CNH domain-containing protein</fullName>
    </recommendedName>
</protein>
<proteinExistence type="predicted"/>
<dbReference type="InterPro" id="IPR001180">
    <property type="entry name" value="CNH_dom"/>
</dbReference>
<feature type="compositionally biased region" description="Low complexity" evidence="1">
    <location>
        <begin position="276"/>
        <end position="290"/>
    </location>
</feature>
<comment type="caution">
    <text evidence="3">The sequence shown here is derived from an EMBL/GenBank/DDBJ whole genome shotgun (WGS) entry which is preliminary data.</text>
</comment>
<reference evidence="3 4" key="1">
    <citation type="submission" date="2018-08" db="EMBL/GenBank/DDBJ databases">
        <title>Genome and evolution of the arbuscular mycorrhizal fungus Diversispora epigaea (formerly Glomus versiforme) and its bacterial endosymbionts.</title>
        <authorList>
            <person name="Sun X."/>
            <person name="Fei Z."/>
            <person name="Harrison M."/>
        </authorList>
    </citation>
    <scope>NUCLEOTIDE SEQUENCE [LARGE SCALE GENOMIC DNA]</scope>
    <source>
        <strain evidence="3 4">IT104</strain>
    </source>
</reference>
<feature type="domain" description="CNH" evidence="2">
    <location>
        <begin position="133"/>
        <end position="705"/>
    </location>
</feature>
<feature type="compositionally biased region" description="Polar residues" evidence="1">
    <location>
        <begin position="496"/>
        <end position="518"/>
    </location>
</feature>
<sequence length="747" mass="83860">MYEPSNKQYKAGLNSGFKSIRNNGSLQQEVPPLPLPSKNSTRGKMIISTLLLEGEAVKSNTQFNSNVSDDELKNKNKPKAVHEKNTIENPLAMSSQALQRSHTTVKYLVREFPSVNIGEFEGKLLGSPNDGVAEEFNCATMFDKQYLILGNDYGLSVMDFSVRCDMMKPIPLLRGNSFKKLQILDDYGVMIAIAGKKQMIRVYRLDSLLHLIKFVIKSKSGTLVDFTKAPHFLKKFKDTSGRCEKCGQRLDEIRDKKSNSDNQNSLCSNCKFLSEPSDSNTTSPNDSPTTGKFHQRTLSNISTYIQNRLTISFDNMDISAEEKSTVLNWATDYTKLVEYGKDCVTFDIKETKNYVYLTIATVNHAIAVYSCSVELKHKPDFKFEFVQAYFIPETPKFINVVTDSFIIKQIIVGLETSKVVVMDCHSNAVTELNFSKNLIPRDDEPCFVNFTQIPLSCSFDFLFENPVKQQPRQIIPLTSTQNKILTPKSSPPDTPNPSTQLTPDLSAANSLLKRSTNNRSRRIGSYPGDSESFDSFEKRKSRRRSAGLQLEKATKLQGLGDPMSPPLSPDTTSDTSSIINNLLSPMNFSDTTLSTKDNNKNDNSLNSNRENVVIEKPLSGQVFVCTISNISIIVDINGEPYNDCNSIRWSNIPDHVSLLPTFNDILVIAFEKLSVEVASMKTGKIVKTIKSGERVKYLGESLRRPVLPKGQLQNESKKDQFDSGIRRHVFWSFDLNGTYIYRGGVFI</sequence>
<dbReference type="PROSITE" id="PS50219">
    <property type="entry name" value="CNH"/>
    <property type="match status" value="1"/>
</dbReference>
<dbReference type="STRING" id="1348612.A0A397J5R1"/>
<name>A0A397J5R1_9GLOM</name>
<evidence type="ECO:0000313" key="3">
    <source>
        <dbReference type="EMBL" id="RHZ82767.1"/>
    </source>
</evidence>
<accession>A0A397J5R1</accession>
<dbReference type="Proteomes" id="UP000266861">
    <property type="component" value="Unassembled WGS sequence"/>
</dbReference>
<feature type="compositionally biased region" description="Polar residues" evidence="1">
    <location>
        <begin position="16"/>
        <end position="28"/>
    </location>
</feature>
<dbReference type="OrthoDB" id="6415790at2759"/>
<feature type="region of interest" description="Disordered" evidence="1">
    <location>
        <begin position="473"/>
        <end position="581"/>
    </location>
</feature>
<keyword evidence="4" id="KW-1185">Reference proteome</keyword>